<evidence type="ECO:0000313" key="1">
    <source>
        <dbReference type="EMBL" id="EIE84408.1"/>
    </source>
</evidence>
<dbReference type="Proteomes" id="UP000009138">
    <property type="component" value="Unassembled WGS sequence"/>
</dbReference>
<name>I1C7H8_RHIO9</name>
<evidence type="ECO:0000313" key="2">
    <source>
        <dbReference type="Proteomes" id="UP000009138"/>
    </source>
</evidence>
<dbReference type="EMBL" id="CH476737">
    <property type="protein sequence ID" value="EIE84408.1"/>
    <property type="molecule type" value="Genomic_DNA"/>
</dbReference>
<sequence>MFSSLFSMDFPSYKMLKSARRFIRDETNENLTDTCLKKLLGFKGCQTFHYDMAIENEAVITKHGSTEGKNEKSLTQPLKKAVAKVRGPYRSCSPEQIQKLLVLVIE</sequence>
<proteinExistence type="predicted"/>
<dbReference type="GeneID" id="93616084"/>
<dbReference type="VEuPathDB" id="FungiDB:RO3G_09118"/>
<dbReference type="AlphaFoldDB" id="I1C7H8"/>
<accession>I1C7H8</accession>
<gene>
    <name evidence="1" type="ORF">RO3G_09118</name>
</gene>
<dbReference type="InParanoid" id="I1C7H8"/>
<organism evidence="1 2">
    <name type="scientific">Rhizopus delemar (strain RA 99-880 / ATCC MYA-4621 / FGSC 9543 / NRRL 43880)</name>
    <name type="common">Mucormycosis agent</name>
    <name type="synonym">Rhizopus arrhizus var. delemar</name>
    <dbReference type="NCBI Taxonomy" id="246409"/>
    <lineage>
        <taxon>Eukaryota</taxon>
        <taxon>Fungi</taxon>
        <taxon>Fungi incertae sedis</taxon>
        <taxon>Mucoromycota</taxon>
        <taxon>Mucoromycotina</taxon>
        <taxon>Mucoromycetes</taxon>
        <taxon>Mucorales</taxon>
        <taxon>Mucorineae</taxon>
        <taxon>Rhizopodaceae</taxon>
        <taxon>Rhizopus</taxon>
    </lineage>
</organism>
<dbReference type="RefSeq" id="XP_067519804.1">
    <property type="nucleotide sequence ID" value="XM_067663703.1"/>
</dbReference>
<protein>
    <submittedName>
        <fullName evidence="1">Uncharacterized protein</fullName>
    </submittedName>
</protein>
<reference evidence="1 2" key="1">
    <citation type="journal article" date="2009" name="PLoS Genet.">
        <title>Genomic analysis of the basal lineage fungus Rhizopus oryzae reveals a whole-genome duplication.</title>
        <authorList>
            <person name="Ma L.-J."/>
            <person name="Ibrahim A.S."/>
            <person name="Skory C."/>
            <person name="Grabherr M.G."/>
            <person name="Burger G."/>
            <person name="Butler M."/>
            <person name="Elias M."/>
            <person name="Idnurm A."/>
            <person name="Lang B.F."/>
            <person name="Sone T."/>
            <person name="Abe A."/>
            <person name="Calvo S.E."/>
            <person name="Corrochano L.M."/>
            <person name="Engels R."/>
            <person name="Fu J."/>
            <person name="Hansberg W."/>
            <person name="Kim J.-M."/>
            <person name="Kodira C.D."/>
            <person name="Koehrsen M.J."/>
            <person name="Liu B."/>
            <person name="Miranda-Saavedra D."/>
            <person name="O'Leary S."/>
            <person name="Ortiz-Castellanos L."/>
            <person name="Poulter R."/>
            <person name="Rodriguez-Romero J."/>
            <person name="Ruiz-Herrera J."/>
            <person name="Shen Y.-Q."/>
            <person name="Zeng Q."/>
            <person name="Galagan J."/>
            <person name="Birren B.W."/>
            <person name="Cuomo C.A."/>
            <person name="Wickes B.L."/>
        </authorList>
    </citation>
    <scope>NUCLEOTIDE SEQUENCE [LARGE SCALE GENOMIC DNA]</scope>
    <source>
        <strain evidence="2">RA 99-880 / ATCC MYA-4621 / FGSC 9543 / NRRL 43880</strain>
    </source>
</reference>
<keyword evidence="2" id="KW-1185">Reference proteome</keyword>